<evidence type="ECO:0000313" key="9">
    <source>
        <dbReference type="EMBL" id="MDF9408464.1"/>
    </source>
</evidence>
<evidence type="ECO:0000256" key="2">
    <source>
        <dbReference type="ARBA" id="ARBA00022448"/>
    </source>
</evidence>
<feature type="transmembrane region" description="Helical" evidence="7">
    <location>
        <begin position="105"/>
        <end position="131"/>
    </location>
</feature>
<accession>A0A9X4H847</accession>
<keyword evidence="6 7" id="KW-0472">Membrane</keyword>
<feature type="transmembrane region" description="Helical" evidence="7">
    <location>
        <begin position="326"/>
        <end position="351"/>
    </location>
</feature>
<protein>
    <submittedName>
        <fullName evidence="9">MFS transporter</fullName>
    </submittedName>
</protein>
<evidence type="ECO:0000256" key="3">
    <source>
        <dbReference type="ARBA" id="ARBA00022475"/>
    </source>
</evidence>
<comment type="caution">
    <text evidence="9">The sequence shown here is derived from an EMBL/GenBank/DDBJ whole genome shotgun (WGS) entry which is preliminary data.</text>
</comment>
<keyword evidence="3" id="KW-1003">Cell membrane</keyword>
<dbReference type="PANTHER" id="PTHR23513">
    <property type="entry name" value="INTEGRAL MEMBRANE EFFLUX PROTEIN-RELATED"/>
    <property type="match status" value="1"/>
</dbReference>
<evidence type="ECO:0000259" key="8">
    <source>
        <dbReference type="PROSITE" id="PS50850"/>
    </source>
</evidence>
<dbReference type="InterPro" id="IPR010290">
    <property type="entry name" value="TM_effector"/>
</dbReference>
<comment type="subcellular location">
    <subcellularLocation>
        <location evidence="1">Cell membrane</location>
        <topology evidence="1">Multi-pass membrane protein</topology>
    </subcellularLocation>
</comment>
<evidence type="ECO:0000313" key="10">
    <source>
        <dbReference type="Proteomes" id="UP001154312"/>
    </source>
</evidence>
<dbReference type="Pfam" id="PF05977">
    <property type="entry name" value="MFS_3"/>
    <property type="match status" value="1"/>
</dbReference>
<keyword evidence="10" id="KW-1185">Reference proteome</keyword>
<dbReference type="PANTHER" id="PTHR23513:SF11">
    <property type="entry name" value="STAPHYLOFERRIN A TRANSPORTER"/>
    <property type="match status" value="1"/>
</dbReference>
<dbReference type="AlphaFoldDB" id="A0A9X4H847"/>
<organism evidence="9 10">
    <name type="scientific">Pelotomaculum isophthalicicum JI</name>
    <dbReference type="NCBI Taxonomy" id="947010"/>
    <lineage>
        <taxon>Bacteria</taxon>
        <taxon>Bacillati</taxon>
        <taxon>Bacillota</taxon>
        <taxon>Clostridia</taxon>
        <taxon>Eubacteriales</taxon>
        <taxon>Desulfotomaculaceae</taxon>
        <taxon>Pelotomaculum</taxon>
    </lineage>
</organism>
<feature type="transmembrane region" description="Helical" evidence="7">
    <location>
        <begin position="59"/>
        <end position="84"/>
    </location>
</feature>
<feature type="transmembrane region" description="Helical" evidence="7">
    <location>
        <begin position="29"/>
        <end position="53"/>
    </location>
</feature>
<feature type="transmembrane region" description="Helical" evidence="7">
    <location>
        <begin position="391"/>
        <end position="413"/>
    </location>
</feature>
<keyword evidence="5 7" id="KW-1133">Transmembrane helix</keyword>
<dbReference type="InterPro" id="IPR020846">
    <property type="entry name" value="MFS_dom"/>
</dbReference>
<proteinExistence type="predicted"/>
<dbReference type="CDD" id="cd06173">
    <property type="entry name" value="MFS_MefA_like"/>
    <property type="match status" value="1"/>
</dbReference>
<keyword evidence="2" id="KW-0813">Transport</keyword>
<dbReference type="Proteomes" id="UP001154312">
    <property type="component" value="Unassembled WGS sequence"/>
</dbReference>
<feature type="transmembrane region" description="Helical" evidence="7">
    <location>
        <begin position="303"/>
        <end position="320"/>
    </location>
</feature>
<dbReference type="Gene3D" id="1.20.1250.20">
    <property type="entry name" value="MFS general substrate transporter like domains"/>
    <property type="match status" value="1"/>
</dbReference>
<dbReference type="SUPFAM" id="SSF103473">
    <property type="entry name" value="MFS general substrate transporter"/>
    <property type="match status" value="1"/>
</dbReference>
<sequence length="429" mass="46631">MNSTESKNDNKTGGIKHTFRSFRYRNYRLFFGGQGISLVGTWIQNIAMSWLVYDLTNSALLLGIVGFAGQIPTFFLTPFAGVLADRLNRRRILLVTQTLSMIQAFILAILVLTGNVTVWHIIPLSFFLGLVNSFDMPTRQSFVVDIVDKKEDLGNAIALNSSMFNGARLIGPSIAGILLATVSEGICFLLNGLSYIAVIIALLAMKIEQKEKVNGKELIFNELKEGFVYAFGYKPIRYIIFIIGLISLVGMPYTVLMPIFAKEILNGGPHTLGFLMGASGTGALIGAVYLASRKELHGLGRNITIAVSIFGAGLILFSLSKSFWLSMFLMLVTGFGMITQMASCNTLLQIIVDDEKRGRVMSFYTMAFMGMAPIGSLLAGSLAHIIGTPETVLICGISCIIGSVVFAGKLPLYKGLTGTPDSRKRSIAK</sequence>
<feature type="transmembrane region" description="Helical" evidence="7">
    <location>
        <begin position="272"/>
        <end position="291"/>
    </location>
</feature>
<evidence type="ECO:0000256" key="5">
    <source>
        <dbReference type="ARBA" id="ARBA00022989"/>
    </source>
</evidence>
<dbReference type="GO" id="GO:0005886">
    <property type="term" value="C:plasma membrane"/>
    <property type="evidence" value="ECO:0007669"/>
    <property type="project" value="UniProtKB-SubCell"/>
</dbReference>
<feature type="domain" description="Major facilitator superfamily (MFS) profile" evidence="8">
    <location>
        <begin position="21"/>
        <end position="414"/>
    </location>
</feature>
<evidence type="ECO:0000256" key="7">
    <source>
        <dbReference type="SAM" id="Phobius"/>
    </source>
</evidence>
<gene>
    <name evidence="9" type="ORF">L7E55_08850</name>
</gene>
<evidence type="ECO:0000256" key="4">
    <source>
        <dbReference type="ARBA" id="ARBA00022692"/>
    </source>
</evidence>
<evidence type="ECO:0000256" key="1">
    <source>
        <dbReference type="ARBA" id="ARBA00004651"/>
    </source>
</evidence>
<keyword evidence="4 7" id="KW-0812">Transmembrane</keyword>
<feature type="transmembrane region" description="Helical" evidence="7">
    <location>
        <begin position="363"/>
        <end position="385"/>
    </location>
</feature>
<feature type="transmembrane region" description="Helical" evidence="7">
    <location>
        <begin position="238"/>
        <end position="260"/>
    </location>
</feature>
<dbReference type="GO" id="GO:0022857">
    <property type="term" value="F:transmembrane transporter activity"/>
    <property type="evidence" value="ECO:0007669"/>
    <property type="project" value="InterPro"/>
</dbReference>
<dbReference type="PROSITE" id="PS50850">
    <property type="entry name" value="MFS"/>
    <property type="match status" value="1"/>
</dbReference>
<reference evidence="9" key="1">
    <citation type="submission" date="2022-02" db="EMBL/GenBank/DDBJ databases">
        <authorList>
            <person name="Leng L."/>
        </authorList>
    </citation>
    <scope>NUCLEOTIDE SEQUENCE</scope>
    <source>
        <strain evidence="9">JI</strain>
    </source>
</reference>
<name>A0A9X4H847_9FIRM</name>
<dbReference type="InterPro" id="IPR036259">
    <property type="entry name" value="MFS_trans_sf"/>
</dbReference>
<evidence type="ECO:0000256" key="6">
    <source>
        <dbReference type="ARBA" id="ARBA00023136"/>
    </source>
</evidence>
<dbReference type="EMBL" id="JAKOAV010000014">
    <property type="protein sequence ID" value="MDF9408464.1"/>
    <property type="molecule type" value="Genomic_DNA"/>
</dbReference>
<feature type="transmembrane region" description="Helical" evidence="7">
    <location>
        <begin position="174"/>
        <end position="204"/>
    </location>
</feature>
<dbReference type="RefSeq" id="WP_277443788.1">
    <property type="nucleotide sequence ID" value="NZ_JAKOAV010000014.1"/>
</dbReference>